<organism evidence="2 3">
    <name type="scientific">Winogradskyella eximia</name>
    <dbReference type="NCBI Taxonomy" id="262006"/>
    <lineage>
        <taxon>Bacteria</taxon>
        <taxon>Pseudomonadati</taxon>
        <taxon>Bacteroidota</taxon>
        <taxon>Flavobacteriia</taxon>
        <taxon>Flavobacteriales</taxon>
        <taxon>Flavobacteriaceae</taxon>
        <taxon>Winogradskyella</taxon>
    </lineage>
</organism>
<gene>
    <name evidence="2" type="ORF">DFQ10_1118</name>
</gene>
<comment type="caution">
    <text evidence="2">The sequence shown here is derived from an EMBL/GenBank/DDBJ whole genome shotgun (WGS) entry which is preliminary data.</text>
</comment>
<accession>A0A3D9GPZ8</accession>
<dbReference type="RefSeq" id="WP_115818800.1">
    <property type="nucleotide sequence ID" value="NZ_QRDV01000011.1"/>
</dbReference>
<evidence type="ECO:0000313" key="2">
    <source>
        <dbReference type="EMBL" id="RED38187.1"/>
    </source>
</evidence>
<keyword evidence="1" id="KW-0472">Membrane</keyword>
<name>A0A3D9GPZ8_9FLAO</name>
<keyword evidence="1" id="KW-1133">Transmembrane helix</keyword>
<dbReference type="EMBL" id="QRDV01000011">
    <property type="protein sequence ID" value="RED38187.1"/>
    <property type="molecule type" value="Genomic_DNA"/>
</dbReference>
<reference evidence="2 3" key="1">
    <citation type="submission" date="2018-07" db="EMBL/GenBank/DDBJ databases">
        <title>Genomic Encyclopedia of Type Strains, Phase III (KMG-III): the genomes of soil and plant-associated and newly described type strains.</title>
        <authorList>
            <person name="Whitman W."/>
        </authorList>
    </citation>
    <scope>NUCLEOTIDE SEQUENCE [LARGE SCALE GENOMIC DNA]</scope>
    <source>
        <strain evidence="2 3">CECT 7946</strain>
    </source>
</reference>
<feature type="transmembrane region" description="Helical" evidence="1">
    <location>
        <begin position="7"/>
        <end position="30"/>
    </location>
</feature>
<evidence type="ECO:0000313" key="3">
    <source>
        <dbReference type="Proteomes" id="UP000256980"/>
    </source>
</evidence>
<keyword evidence="1" id="KW-0812">Transmembrane</keyword>
<dbReference type="Proteomes" id="UP000256980">
    <property type="component" value="Unassembled WGS sequence"/>
</dbReference>
<sequence>MRKAIGFIVLGLLLSLFAIILIILISYYAIKQDIDIVYYFLLMPSIVLIIGGLILRHGIRLKKQS</sequence>
<protein>
    <submittedName>
        <fullName evidence="2">Uncharacterized protein</fullName>
    </submittedName>
</protein>
<keyword evidence="3" id="KW-1185">Reference proteome</keyword>
<dbReference type="AlphaFoldDB" id="A0A3D9GPZ8"/>
<proteinExistence type="predicted"/>
<feature type="transmembrane region" description="Helical" evidence="1">
    <location>
        <begin position="36"/>
        <end position="55"/>
    </location>
</feature>
<evidence type="ECO:0000256" key="1">
    <source>
        <dbReference type="SAM" id="Phobius"/>
    </source>
</evidence>